<dbReference type="Proteomes" id="UP000663570">
    <property type="component" value="Chromosome"/>
</dbReference>
<sequence length="185" mass="20200">MPFKFDGFSIPQQQQLIAATMVLKAASAAAKDALLSGDLTAFSKWFDSTGKNAHLMKVASIVKEIDEAIQKRPITFADATGNAIDKQEGGLCGYVWKIRNDGPGDQFSRTIHAGSGMRVLMVPKTHNGNINDLAETMYHELSHKVGGTTDLSYKVDVCLSYAANDPQKAALNAENYNRFLGEFIR</sequence>
<gene>
    <name evidence="2" type="ORF">JY500_10400</name>
</gene>
<dbReference type="Pfam" id="PF14521">
    <property type="entry name" value="Aspzincin_M35"/>
    <property type="match status" value="1"/>
</dbReference>
<protein>
    <recommendedName>
        <fullName evidence="1">Lysine-specific metallo-endopeptidase domain-containing protein</fullName>
    </recommendedName>
</protein>
<accession>A0ABX7MB85</accession>
<feature type="domain" description="Lysine-specific metallo-endopeptidase" evidence="1">
    <location>
        <begin position="37"/>
        <end position="179"/>
    </location>
</feature>
<evidence type="ECO:0000313" key="2">
    <source>
        <dbReference type="EMBL" id="QSI78987.1"/>
    </source>
</evidence>
<evidence type="ECO:0000313" key="3">
    <source>
        <dbReference type="Proteomes" id="UP000663570"/>
    </source>
</evidence>
<reference evidence="2 3" key="1">
    <citation type="submission" date="2021-02" db="EMBL/GenBank/DDBJ databases">
        <title>Niveibacterium changnyeongensis HC41.</title>
        <authorList>
            <person name="Kang M."/>
        </authorList>
    </citation>
    <scope>NUCLEOTIDE SEQUENCE [LARGE SCALE GENOMIC DNA]</scope>
    <source>
        <strain evidence="2 3">HC41</strain>
    </source>
</reference>
<organism evidence="2 3">
    <name type="scientific">Niveibacterium microcysteis</name>
    <dbReference type="NCBI Taxonomy" id="2811415"/>
    <lineage>
        <taxon>Bacteria</taxon>
        <taxon>Pseudomonadati</taxon>
        <taxon>Pseudomonadota</taxon>
        <taxon>Betaproteobacteria</taxon>
        <taxon>Rhodocyclales</taxon>
        <taxon>Rhodocyclaceae</taxon>
        <taxon>Niveibacterium</taxon>
    </lineage>
</organism>
<proteinExistence type="predicted"/>
<dbReference type="InterPro" id="IPR029463">
    <property type="entry name" value="Lys_MEP"/>
</dbReference>
<dbReference type="InterPro" id="IPR024079">
    <property type="entry name" value="MetalloPept_cat_dom_sf"/>
</dbReference>
<evidence type="ECO:0000259" key="1">
    <source>
        <dbReference type="Pfam" id="PF14521"/>
    </source>
</evidence>
<dbReference type="EMBL" id="CP071060">
    <property type="protein sequence ID" value="QSI78987.1"/>
    <property type="molecule type" value="Genomic_DNA"/>
</dbReference>
<dbReference type="SUPFAM" id="SSF55486">
    <property type="entry name" value="Metalloproteases ('zincins'), catalytic domain"/>
    <property type="match status" value="1"/>
</dbReference>
<name>A0ABX7MB85_9RHOO</name>
<dbReference type="Gene3D" id="3.40.390.10">
    <property type="entry name" value="Collagenase (Catalytic Domain)"/>
    <property type="match status" value="1"/>
</dbReference>
<keyword evidence="3" id="KW-1185">Reference proteome</keyword>
<dbReference type="RefSeq" id="WP_172199771.1">
    <property type="nucleotide sequence ID" value="NZ_CP071060.1"/>
</dbReference>